<dbReference type="PROSITE" id="PS01124">
    <property type="entry name" value="HTH_ARAC_FAMILY_2"/>
    <property type="match status" value="1"/>
</dbReference>
<dbReference type="Pfam" id="PF07495">
    <property type="entry name" value="Y_Y_Y"/>
    <property type="match status" value="1"/>
</dbReference>
<evidence type="ECO:0000256" key="6">
    <source>
        <dbReference type="ARBA" id="ARBA00022777"/>
    </source>
</evidence>
<dbReference type="CDD" id="cd17574">
    <property type="entry name" value="REC_OmpR"/>
    <property type="match status" value="1"/>
</dbReference>
<dbReference type="GO" id="GO:0043565">
    <property type="term" value="F:sequence-specific DNA binding"/>
    <property type="evidence" value="ECO:0007669"/>
    <property type="project" value="InterPro"/>
</dbReference>
<dbReference type="RefSeq" id="WP_118423296.1">
    <property type="nucleotide sequence ID" value="NZ_QRPE01000018.1"/>
</dbReference>
<evidence type="ECO:0000256" key="7">
    <source>
        <dbReference type="ARBA" id="ARBA00022840"/>
    </source>
</evidence>
<feature type="signal peptide" evidence="15">
    <location>
        <begin position="1"/>
        <end position="19"/>
    </location>
</feature>
<keyword evidence="10" id="KW-0238">DNA-binding</keyword>
<dbReference type="PANTHER" id="PTHR43547">
    <property type="entry name" value="TWO-COMPONENT HISTIDINE KINASE"/>
    <property type="match status" value="1"/>
</dbReference>
<dbReference type="Gene3D" id="3.30.565.10">
    <property type="entry name" value="Histidine kinase-like ATPase, C-terminal domain"/>
    <property type="match status" value="1"/>
</dbReference>
<dbReference type="PROSITE" id="PS00041">
    <property type="entry name" value="HTH_ARAC_FAMILY_1"/>
    <property type="match status" value="1"/>
</dbReference>
<dbReference type="Gene3D" id="1.10.10.60">
    <property type="entry name" value="Homeodomain-like"/>
    <property type="match status" value="1"/>
</dbReference>
<dbReference type="CDD" id="cd00063">
    <property type="entry name" value="FN3"/>
    <property type="match status" value="1"/>
</dbReference>
<evidence type="ECO:0000256" key="12">
    <source>
        <dbReference type="PROSITE-ProRule" id="PRU00169"/>
    </source>
</evidence>
<feature type="modified residue" description="4-aspartylphosphate" evidence="12">
    <location>
        <position position="1124"/>
    </location>
</feature>
<comment type="caution">
    <text evidence="19">The sequence shown here is derived from an EMBL/GenBank/DDBJ whole genome shotgun (WGS) entry which is preliminary data.</text>
</comment>
<dbReference type="EC" id="2.7.13.3" evidence="2"/>
<evidence type="ECO:0000256" key="10">
    <source>
        <dbReference type="ARBA" id="ARBA00023125"/>
    </source>
</evidence>
<dbReference type="InterPro" id="IPR011110">
    <property type="entry name" value="Reg_prop"/>
</dbReference>
<dbReference type="Proteomes" id="UP000285013">
    <property type="component" value="Unassembled WGS sequence"/>
</dbReference>
<organism evidence="19 20">
    <name type="scientific">Bacteroides intestinalis</name>
    <dbReference type="NCBI Taxonomy" id="329854"/>
    <lineage>
        <taxon>Bacteria</taxon>
        <taxon>Pseudomonadati</taxon>
        <taxon>Bacteroidota</taxon>
        <taxon>Bacteroidia</taxon>
        <taxon>Bacteroidales</taxon>
        <taxon>Bacteroidaceae</taxon>
        <taxon>Bacteroides</taxon>
    </lineage>
</organism>
<keyword evidence="14" id="KW-0812">Transmembrane</keyword>
<dbReference type="SMART" id="SM00342">
    <property type="entry name" value="HTH_ARAC"/>
    <property type="match status" value="1"/>
</dbReference>
<dbReference type="GO" id="GO:0003700">
    <property type="term" value="F:DNA-binding transcription factor activity"/>
    <property type="evidence" value="ECO:0007669"/>
    <property type="project" value="InterPro"/>
</dbReference>
<dbReference type="SUPFAM" id="SSF46689">
    <property type="entry name" value="Homeodomain-like"/>
    <property type="match status" value="1"/>
</dbReference>
<dbReference type="InterPro" id="IPR036890">
    <property type="entry name" value="HATPase_C_sf"/>
</dbReference>
<evidence type="ECO:0000313" key="20">
    <source>
        <dbReference type="Proteomes" id="UP000285013"/>
    </source>
</evidence>
<dbReference type="GO" id="GO:0000155">
    <property type="term" value="F:phosphorelay sensor kinase activity"/>
    <property type="evidence" value="ECO:0007669"/>
    <property type="project" value="InterPro"/>
</dbReference>
<dbReference type="Pfam" id="PF00512">
    <property type="entry name" value="HisKA"/>
    <property type="match status" value="1"/>
</dbReference>
<feature type="transmembrane region" description="Helical" evidence="14">
    <location>
        <begin position="774"/>
        <end position="795"/>
    </location>
</feature>
<feature type="coiled-coil region" evidence="13">
    <location>
        <begin position="1180"/>
        <end position="1207"/>
    </location>
</feature>
<dbReference type="Gene3D" id="3.40.50.2300">
    <property type="match status" value="1"/>
</dbReference>
<evidence type="ECO:0000256" key="3">
    <source>
        <dbReference type="ARBA" id="ARBA00022553"/>
    </source>
</evidence>
<keyword evidence="15" id="KW-0732">Signal</keyword>
<evidence type="ECO:0000313" key="19">
    <source>
        <dbReference type="EMBL" id="RHL91301.1"/>
    </source>
</evidence>
<feature type="chain" id="PRO_5019528861" description="histidine kinase" evidence="15">
    <location>
        <begin position="20"/>
        <end position="1333"/>
    </location>
</feature>
<keyword evidence="11" id="KW-0804">Transcription</keyword>
<evidence type="ECO:0000256" key="4">
    <source>
        <dbReference type="ARBA" id="ARBA00022679"/>
    </source>
</evidence>
<keyword evidence="13" id="KW-0175">Coiled coil</keyword>
<feature type="domain" description="Histidine kinase" evidence="17">
    <location>
        <begin position="828"/>
        <end position="1046"/>
    </location>
</feature>
<evidence type="ECO:0000256" key="1">
    <source>
        <dbReference type="ARBA" id="ARBA00000085"/>
    </source>
</evidence>
<keyword evidence="14" id="KW-0472">Membrane</keyword>
<dbReference type="InterPro" id="IPR018060">
    <property type="entry name" value="HTH_AraC"/>
</dbReference>
<dbReference type="GO" id="GO:0005524">
    <property type="term" value="F:ATP binding"/>
    <property type="evidence" value="ECO:0007669"/>
    <property type="project" value="UniProtKB-KW"/>
</dbReference>
<dbReference type="InterPro" id="IPR004358">
    <property type="entry name" value="Sig_transdc_His_kin-like_C"/>
</dbReference>
<keyword evidence="4" id="KW-0808">Transferase</keyword>
<dbReference type="PANTHER" id="PTHR43547:SF2">
    <property type="entry name" value="HYBRID SIGNAL TRANSDUCTION HISTIDINE KINASE C"/>
    <property type="match status" value="1"/>
</dbReference>
<feature type="domain" description="Response regulatory" evidence="18">
    <location>
        <begin position="1077"/>
        <end position="1191"/>
    </location>
</feature>
<dbReference type="SMART" id="SM00388">
    <property type="entry name" value="HisKA"/>
    <property type="match status" value="1"/>
</dbReference>
<feature type="domain" description="HTH araC/xylS-type" evidence="16">
    <location>
        <begin position="1228"/>
        <end position="1327"/>
    </location>
</feature>
<dbReference type="PROSITE" id="PS50110">
    <property type="entry name" value="RESPONSE_REGULATORY"/>
    <property type="match status" value="1"/>
</dbReference>
<keyword evidence="14" id="KW-1133">Transmembrane helix</keyword>
<keyword evidence="9" id="KW-0805">Transcription regulation</keyword>
<dbReference type="SMART" id="SM00387">
    <property type="entry name" value="HATPase_c"/>
    <property type="match status" value="1"/>
</dbReference>
<evidence type="ECO:0000256" key="8">
    <source>
        <dbReference type="ARBA" id="ARBA00023012"/>
    </source>
</evidence>
<keyword evidence="7" id="KW-0067">ATP-binding</keyword>
<dbReference type="InterPro" id="IPR009057">
    <property type="entry name" value="Homeodomain-like_sf"/>
</dbReference>
<dbReference type="Pfam" id="PF07494">
    <property type="entry name" value="Reg_prop"/>
    <property type="match status" value="6"/>
</dbReference>
<protein>
    <recommendedName>
        <fullName evidence="2">histidine kinase</fullName>
        <ecNumber evidence="2">2.7.13.3</ecNumber>
    </recommendedName>
</protein>
<dbReference type="EMBL" id="QRPE01000018">
    <property type="protein sequence ID" value="RHL91301.1"/>
    <property type="molecule type" value="Genomic_DNA"/>
</dbReference>
<dbReference type="InterPro" id="IPR011123">
    <property type="entry name" value="Y_Y_Y"/>
</dbReference>
<name>A0A415N6X2_9BACE</name>
<gene>
    <name evidence="19" type="ORF">DWZ95_14615</name>
</gene>
<keyword evidence="5" id="KW-0547">Nucleotide-binding</keyword>
<reference evidence="19 20" key="1">
    <citation type="submission" date="2018-08" db="EMBL/GenBank/DDBJ databases">
        <title>A genome reference for cultivated species of the human gut microbiota.</title>
        <authorList>
            <person name="Zou Y."/>
            <person name="Xue W."/>
            <person name="Luo G."/>
        </authorList>
    </citation>
    <scope>NUCLEOTIDE SEQUENCE [LARGE SCALE GENOMIC DNA]</scope>
    <source>
        <strain evidence="19 20">AF36-16BH</strain>
    </source>
</reference>
<keyword evidence="6" id="KW-0418">Kinase</keyword>
<evidence type="ECO:0000259" key="16">
    <source>
        <dbReference type="PROSITE" id="PS01124"/>
    </source>
</evidence>
<dbReference type="InterPro" id="IPR015943">
    <property type="entry name" value="WD40/YVTN_repeat-like_dom_sf"/>
</dbReference>
<keyword evidence="3 12" id="KW-0597">Phosphoprotein</keyword>
<evidence type="ECO:0000256" key="14">
    <source>
        <dbReference type="SAM" id="Phobius"/>
    </source>
</evidence>
<dbReference type="SUPFAM" id="SSF47384">
    <property type="entry name" value="Homodimeric domain of signal transducing histidine kinase"/>
    <property type="match status" value="1"/>
</dbReference>
<dbReference type="InterPro" id="IPR003961">
    <property type="entry name" value="FN3_dom"/>
</dbReference>
<dbReference type="InterPro" id="IPR018062">
    <property type="entry name" value="HTH_AraC-typ_CS"/>
</dbReference>
<evidence type="ECO:0000256" key="11">
    <source>
        <dbReference type="ARBA" id="ARBA00023163"/>
    </source>
</evidence>
<dbReference type="Gene3D" id="2.130.10.10">
    <property type="entry name" value="YVTN repeat-like/Quinoprotein amine dehydrogenase"/>
    <property type="match status" value="2"/>
</dbReference>
<dbReference type="FunFam" id="1.10.287.130:FF:000045">
    <property type="entry name" value="Two-component system sensor histidine kinase/response regulator"/>
    <property type="match status" value="1"/>
</dbReference>
<evidence type="ECO:0000256" key="13">
    <source>
        <dbReference type="SAM" id="Coils"/>
    </source>
</evidence>
<dbReference type="InterPro" id="IPR003661">
    <property type="entry name" value="HisK_dim/P_dom"/>
</dbReference>
<dbReference type="Pfam" id="PF00072">
    <property type="entry name" value="Response_reg"/>
    <property type="match status" value="1"/>
</dbReference>
<dbReference type="InterPro" id="IPR003594">
    <property type="entry name" value="HATPase_dom"/>
</dbReference>
<evidence type="ECO:0000259" key="18">
    <source>
        <dbReference type="PROSITE" id="PS50110"/>
    </source>
</evidence>
<dbReference type="PRINTS" id="PR00344">
    <property type="entry name" value="BCTRLSENSOR"/>
</dbReference>
<dbReference type="Pfam" id="PF02518">
    <property type="entry name" value="HATPase_c"/>
    <property type="match status" value="1"/>
</dbReference>
<dbReference type="SMART" id="SM00448">
    <property type="entry name" value="REC"/>
    <property type="match status" value="1"/>
</dbReference>
<dbReference type="FunFam" id="3.30.565.10:FF:000037">
    <property type="entry name" value="Hybrid sensor histidine kinase/response regulator"/>
    <property type="match status" value="1"/>
</dbReference>
<evidence type="ECO:0000256" key="9">
    <source>
        <dbReference type="ARBA" id="ARBA00023015"/>
    </source>
</evidence>
<evidence type="ECO:0000256" key="15">
    <source>
        <dbReference type="SAM" id="SignalP"/>
    </source>
</evidence>
<evidence type="ECO:0000256" key="5">
    <source>
        <dbReference type="ARBA" id="ARBA00022741"/>
    </source>
</evidence>
<dbReference type="Pfam" id="PF12833">
    <property type="entry name" value="HTH_18"/>
    <property type="match status" value="1"/>
</dbReference>
<dbReference type="SUPFAM" id="SSF55874">
    <property type="entry name" value="ATPase domain of HSP90 chaperone/DNA topoisomerase II/histidine kinase"/>
    <property type="match status" value="1"/>
</dbReference>
<dbReference type="InterPro" id="IPR005467">
    <property type="entry name" value="His_kinase_dom"/>
</dbReference>
<comment type="catalytic activity">
    <reaction evidence="1">
        <text>ATP + protein L-histidine = ADP + protein N-phospho-L-histidine.</text>
        <dbReference type="EC" id="2.7.13.3"/>
    </reaction>
</comment>
<dbReference type="InterPro" id="IPR001789">
    <property type="entry name" value="Sig_transdc_resp-reg_receiver"/>
</dbReference>
<dbReference type="InterPro" id="IPR013783">
    <property type="entry name" value="Ig-like_fold"/>
</dbReference>
<dbReference type="Gene3D" id="2.60.40.10">
    <property type="entry name" value="Immunoglobulins"/>
    <property type="match status" value="1"/>
</dbReference>
<dbReference type="Gene3D" id="1.10.287.130">
    <property type="match status" value="1"/>
</dbReference>
<dbReference type="InterPro" id="IPR011006">
    <property type="entry name" value="CheY-like_superfamily"/>
</dbReference>
<proteinExistence type="predicted"/>
<sequence>MRKYLVVVFVLFIITLTSAAQTYVMKNLGVEDGLSNNYVKDLEQDKQGLIWIATESGLSRFDGRSFTNYTTSNSRLQNDAINTLLYDPVENFLWIGSNKLLSVLDCSTYQFTNYDTIDDIPVSNIIHISHAGDSAIWITDLEGGVFRYDKQTQLFTHLNPKGLKSPTICTYDDNKGRLYIGHAQQGLTIVDKTDNTVRNFQYDPRDPKSLPGNTVYSIYMDHQQNIWIGTNQGLALLNQRRDDFSVFKHDPANPHSLIADHIYCIQEMKDGTLWIGSDIGGVSILDLYEMGHANPETVRFMNLTSTSEKNELSSGNIRSLLQDSFGNIWIGNYSSGVDFVSHTRPPFQVLPYMTIKANRLKNKPVWGIYADSKQQVWVGGENELLCFKNNELYTTIDISPYQSRPYTQVFSMKANDKGVILLGLYDDGLLELNTQTKKIRRIDLGREHVDVISFYEDQTGKIWIGTEYGLYSYFEGTAQKEEAISRQIFNQSVYGILHDKQGKLWVASYWGGVYVFDLDQKLTHKLDSDNGFFTNSINHLYLDSEGGIWIATRKGLGYIKDTARPELYEYYGTEHGITDIFVRSVQEDLFGNIWLSTNQGISLWDKTERRFKNYNHMDGIPLGNFIEGSSCMTDNGTIYFGSLNGACYFNPQEVITEHPVAPVQLIECKGFEKEEEYLIPLIGDINLKHNQNAIHILFSAPDYSQNRLVEYAYILEGLEEDWINIGGENHVTLRNLSPGKYTFKVKAKLKNQQWDEEHIASIKIQIHPPLWLTWYAKLLYLLVICAGIFMIIRFYKHKLKLKSILEIERQNSRNEQNLNLERLRFYTNITHELRTPLTLILGPLEDLAYDKEMPTHYSKRINMIHKSAIRLLNLINQILEFRKTETQNRKLTVAKGNPADLVTEIGLRYKELNRNEQVEFITRIESNSTDVYFDSDVITTILNNLLSNAIKYTPEGKIELILSTRYESEKEYLEFKVSDTGYGIKPEALPHIFDRYYQAKENHQASGTGIGLALVKSLAELHEGQIDVASVPEKGTCFTFRILTQNTYPDALHKDIQIPVQESGFITEEKVPDAHPVMLIVEDNSDIREYIAASFPEYKIIEASDGKQGVEQAFKEIPNIIISDIMMPQMNGIEFCRLIKEDMRTSHIPVILLTAKDTIQDKEEGYESGADSYLTKPFSIRLLRSRIQNLLEARKKLAQQITSQAQKLDMQSPQETVKMSRLDKEFLEKLTKIIEENLDVDKLDIEFITNKMNMSHSTFYRKVKGLTGMPSNLFVRKIKLKNSAKLLLSGDYNVSEAAYMTGFNNLGAFREAFKEEYGVSPSDFLKQNNVRRV</sequence>
<dbReference type="CDD" id="cd00082">
    <property type="entry name" value="HisKA"/>
    <property type="match status" value="1"/>
</dbReference>
<dbReference type="PROSITE" id="PS50109">
    <property type="entry name" value="HIS_KIN"/>
    <property type="match status" value="1"/>
</dbReference>
<accession>A0A415N6X2</accession>
<dbReference type="SUPFAM" id="SSF52172">
    <property type="entry name" value="CheY-like"/>
    <property type="match status" value="1"/>
</dbReference>
<evidence type="ECO:0000259" key="17">
    <source>
        <dbReference type="PROSITE" id="PS50109"/>
    </source>
</evidence>
<keyword evidence="8" id="KW-0902">Two-component regulatory system</keyword>
<evidence type="ECO:0000256" key="2">
    <source>
        <dbReference type="ARBA" id="ARBA00012438"/>
    </source>
</evidence>
<dbReference type="SUPFAM" id="SSF63829">
    <property type="entry name" value="Calcium-dependent phosphotriesterase"/>
    <property type="match status" value="2"/>
</dbReference>
<dbReference type="InterPro" id="IPR036097">
    <property type="entry name" value="HisK_dim/P_sf"/>
</dbReference>